<comment type="caution">
    <text evidence="10">The sequence shown here is derived from an EMBL/GenBank/DDBJ whole genome shotgun (WGS) entry which is preliminary data.</text>
</comment>
<dbReference type="PANTHER" id="PTHR14881">
    <property type="entry name" value="LISH DOMAIN-CONTAINING PROTEIN ARMC9"/>
    <property type="match status" value="1"/>
</dbReference>
<evidence type="ECO:0000259" key="8">
    <source>
        <dbReference type="Pfam" id="PF21050"/>
    </source>
</evidence>
<evidence type="ECO:0000256" key="7">
    <source>
        <dbReference type="SAM" id="MobiDB-lite"/>
    </source>
</evidence>
<name>A0ABS2YSJ0_POLSE</name>
<dbReference type="PANTHER" id="PTHR14881:SF4">
    <property type="entry name" value="LISH DOMAIN-CONTAINING PROTEIN ARMC9"/>
    <property type="match status" value="1"/>
</dbReference>
<evidence type="ECO:0000256" key="3">
    <source>
        <dbReference type="ARBA" id="ARBA00022490"/>
    </source>
</evidence>
<dbReference type="InterPro" id="IPR011989">
    <property type="entry name" value="ARM-like"/>
</dbReference>
<evidence type="ECO:0000256" key="6">
    <source>
        <dbReference type="ARBA" id="ARBA00023273"/>
    </source>
</evidence>
<feature type="domain" description="ARMC9 CTLH-like" evidence="9">
    <location>
        <begin position="71"/>
        <end position="202"/>
    </location>
</feature>
<evidence type="ECO:0000256" key="4">
    <source>
        <dbReference type="ARBA" id="ARBA00022794"/>
    </source>
</evidence>
<gene>
    <name evidence="10" type="primary">Armc9_1</name>
    <name evidence="10" type="ORF">GTO92_0020422</name>
</gene>
<organism evidence="10 11">
    <name type="scientific">Polypterus senegalus</name>
    <name type="common">Senegal bichir</name>
    <dbReference type="NCBI Taxonomy" id="55291"/>
    <lineage>
        <taxon>Eukaryota</taxon>
        <taxon>Metazoa</taxon>
        <taxon>Chordata</taxon>
        <taxon>Craniata</taxon>
        <taxon>Vertebrata</taxon>
        <taxon>Euteleostomi</taxon>
        <taxon>Actinopterygii</taxon>
        <taxon>Polypteriformes</taxon>
        <taxon>Polypteridae</taxon>
        <taxon>Polypterus</taxon>
    </lineage>
</organism>
<keyword evidence="4" id="KW-0970">Cilium biogenesis/degradation</keyword>
<protein>
    <submittedName>
        <fullName evidence="10">ARMC9 protein</fullName>
    </submittedName>
</protein>
<evidence type="ECO:0000313" key="11">
    <source>
        <dbReference type="Proteomes" id="UP001166052"/>
    </source>
</evidence>
<reference evidence="10" key="1">
    <citation type="journal article" date="2021" name="Cell">
        <title>Tracing the genetic footprints of vertebrate landing in non-teleost ray-finned fishes.</title>
        <authorList>
            <person name="Bi X."/>
            <person name="Wang K."/>
            <person name="Yang L."/>
            <person name="Pan H."/>
            <person name="Jiang H."/>
            <person name="Wei Q."/>
            <person name="Fang M."/>
            <person name="Yu H."/>
            <person name="Zhu C."/>
            <person name="Cai Y."/>
            <person name="He Y."/>
            <person name="Gan X."/>
            <person name="Zeng H."/>
            <person name="Yu D."/>
            <person name="Zhu Y."/>
            <person name="Jiang H."/>
            <person name="Qiu Q."/>
            <person name="Yang H."/>
            <person name="Zhang Y.E."/>
            <person name="Wang W."/>
            <person name="Zhu M."/>
            <person name="He S."/>
            <person name="Zhang G."/>
        </authorList>
    </citation>
    <scope>NUCLEOTIDE SEQUENCE</scope>
    <source>
        <strain evidence="10">Bchr_001</strain>
    </source>
</reference>
<dbReference type="EMBL" id="JAAWVN010002844">
    <property type="protein sequence ID" value="MBN3289454.1"/>
    <property type="molecule type" value="Genomic_DNA"/>
</dbReference>
<dbReference type="Proteomes" id="UP001166052">
    <property type="component" value="Unassembled WGS sequence"/>
</dbReference>
<feature type="domain" description="LisH" evidence="8">
    <location>
        <begin position="453"/>
        <end position="572"/>
    </location>
</feature>
<evidence type="ECO:0000256" key="5">
    <source>
        <dbReference type="ARBA" id="ARBA00023212"/>
    </source>
</evidence>
<dbReference type="InterPro" id="IPR048959">
    <property type="entry name" value="ARMC9_ARM_dom"/>
</dbReference>
<evidence type="ECO:0000313" key="10">
    <source>
        <dbReference type="EMBL" id="MBN3289454.1"/>
    </source>
</evidence>
<evidence type="ECO:0000256" key="2">
    <source>
        <dbReference type="ARBA" id="ARBA00004300"/>
    </source>
</evidence>
<feature type="non-terminal residue" evidence="10">
    <location>
        <position position="597"/>
    </location>
</feature>
<evidence type="ECO:0000259" key="9">
    <source>
        <dbReference type="Pfam" id="PF23138"/>
    </source>
</evidence>
<dbReference type="InterPro" id="IPR048957">
    <property type="entry name" value="ARMC9_LisH"/>
</dbReference>
<dbReference type="Pfam" id="PF23138">
    <property type="entry name" value="CTLH_Armc9"/>
    <property type="match status" value="1"/>
</dbReference>
<keyword evidence="5" id="KW-0206">Cytoskeleton</keyword>
<keyword evidence="11" id="KW-1185">Reference proteome</keyword>
<sequence length="597" mass="68379">MEVSNSRINPITPAATSTSLSYNLPYRRSPQYLRFCDFEETVKIFEKECKGKGKPIPKTIGNGLRDSKTLIIQKEFLTSFEDGDEKVFFNLWEEHIPEHIRDKDAQSQKLEFYLHIHFAIFPLKTTLGALDRSDLDERIAEFKHYLETRGAAMSQTTEFLPYYALPFVPNPVAHPSFKELFKDSWTPELRKRLEQFLSLILKANNAPKLLTLFLQQQLLDAERKAATYMKRYNKMQADYHNLIGVTAELVDSLEATVTGKMITPEYLQSVCVRLFSNQMRQSVAQSIDFTRPGTASSMLRASIAPPKSKDVPLLPSLDYEKLKKDLMYGNDRLKALLLQALRWRLTRSYPGEQRDTVLQGYISNDLLQCNSSNQRSVLQLLNSKSEVVRQYMARLINAIASLAEGRIYLSQNPVLLRTLENTLKNGEKDYLMRENVLGALQKLSLRRAAQTAMIQDGIVMWLVNVLEDTDSLSDYTLEYSVALLMNLCLRTAAKKKCAQHAKHVLKVLSDLLGHENYEIRPYVNGALYSILAIPSIREEAKAMGMEEILRCFCKEGNAEMNRQIEFIIKQLNSAEAYDDGLESDDEDEDDYDEVRDI</sequence>
<feature type="region of interest" description="Disordered" evidence="7">
    <location>
        <begin position="578"/>
        <end position="597"/>
    </location>
</feature>
<keyword evidence="6" id="KW-0966">Cell projection</keyword>
<dbReference type="InterPro" id="IPR056327">
    <property type="entry name" value="ARMC9_CTLH-like_dom"/>
</dbReference>
<comment type="subcellular location">
    <subcellularLocation>
        <location evidence="1">Cytoplasm</location>
        <location evidence="1">Cytoskeleton</location>
        <location evidence="1">Cilium basal body</location>
    </subcellularLocation>
    <subcellularLocation>
        <location evidence="2">Cytoplasm</location>
        <location evidence="2">Cytoskeleton</location>
        <location evidence="2">Microtubule organizing center</location>
        <location evidence="2">Centrosome</location>
    </subcellularLocation>
</comment>
<dbReference type="Pfam" id="PF21051">
    <property type="entry name" value="ARMC9_LisH"/>
    <property type="match status" value="1"/>
</dbReference>
<accession>A0ABS2YSJ0</accession>
<keyword evidence="3" id="KW-0963">Cytoplasm</keyword>
<dbReference type="Pfam" id="PF21050">
    <property type="entry name" value="ARMC9_ARM"/>
    <property type="match status" value="1"/>
</dbReference>
<proteinExistence type="predicted"/>
<dbReference type="SUPFAM" id="SSF48371">
    <property type="entry name" value="ARM repeat"/>
    <property type="match status" value="1"/>
</dbReference>
<feature type="non-terminal residue" evidence="10">
    <location>
        <position position="1"/>
    </location>
</feature>
<evidence type="ECO:0000256" key="1">
    <source>
        <dbReference type="ARBA" id="ARBA00004120"/>
    </source>
</evidence>
<dbReference type="InterPro" id="IPR016024">
    <property type="entry name" value="ARM-type_fold"/>
</dbReference>
<dbReference type="InterPro" id="IPR040369">
    <property type="entry name" value="ARMC9"/>
</dbReference>
<dbReference type="Gene3D" id="1.25.10.10">
    <property type="entry name" value="Leucine-rich Repeat Variant"/>
    <property type="match status" value="1"/>
</dbReference>